<organism evidence="5 6">
    <name type="scientific">Methylocapsa palsarum</name>
    <dbReference type="NCBI Taxonomy" id="1612308"/>
    <lineage>
        <taxon>Bacteria</taxon>
        <taxon>Pseudomonadati</taxon>
        <taxon>Pseudomonadota</taxon>
        <taxon>Alphaproteobacteria</taxon>
        <taxon>Hyphomicrobiales</taxon>
        <taxon>Beijerinckiaceae</taxon>
        <taxon>Methylocapsa</taxon>
    </lineage>
</organism>
<protein>
    <submittedName>
        <fullName evidence="5">Transglycosylase SLT domain-containing protein</fullName>
    </submittedName>
</protein>
<dbReference type="InterPro" id="IPR023346">
    <property type="entry name" value="Lysozyme-like_dom_sf"/>
</dbReference>
<comment type="similarity">
    <text evidence="1">Belongs to the virb1 family.</text>
</comment>
<feature type="region of interest" description="Disordered" evidence="2">
    <location>
        <begin position="1"/>
        <end position="20"/>
    </location>
</feature>
<evidence type="ECO:0000259" key="4">
    <source>
        <dbReference type="Pfam" id="PF01464"/>
    </source>
</evidence>
<dbReference type="Proteomes" id="UP000198755">
    <property type="component" value="Unassembled WGS sequence"/>
</dbReference>
<dbReference type="SUPFAM" id="SSF53955">
    <property type="entry name" value="Lysozyme-like"/>
    <property type="match status" value="1"/>
</dbReference>
<accession>A0A1I4CAQ4</accession>
<keyword evidence="3" id="KW-0472">Membrane</keyword>
<keyword evidence="3" id="KW-0812">Transmembrane</keyword>
<dbReference type="InterPro" id="IPR008258">
    <property type="entry name" value="Transglycosylase_SLT_dom_1"/>
</dbReference>
<feature type="transmembrane region" description="Helical" evidence="3">
    <location>
        <begin position="74"/>
        <end position="95"/>
    </location>
</feature>
<evidence type="ECO:0000256" key="1">
    <source>
        <dbReference type="ARBA" id="ARBA00009387"/>
    </source>
</evidence>
<keyword evidence="6" id="KW-1185">Reference proteome</keyword>
<evidence type="ECO:0000256" key="2">
    <source>
        <dbReference type="SAM" id="MobiDB-lite"/>
    </source>
</evidence>
<reference evidence="5 6" key="1">
    <citation type="submission" date="2016-10" db="EMBL/GenBank/DDBJ databases">
        <authorList>
            <person name="de Groot N.N."/>
        </authorList>
    </citation>
    <scope>NUCLEOTIDE SEQUENCE [LARGE SCALE GENOMIC DNA]</scope>
    <source>
        <strain evidence="5 6">NE2</strain>
    </source>
</reference>
<sequence length="309" mass="34411">MMAREKASPPRQNAPGVRPRVVASNAAPLRDATPLSPTQRISRGWNVFCGWLGRRRDHAIAAWRRPHSPSPLRTVAIAALAIGAFCVANIAYHVVRKPTEILFLLSGALNKMPAETWRQYAPLFKEYSTAVITPELLAALAQVESAGNPAARTYWRWRLTWNPFELYQPASSAVGMYQLTDAAFADARRYCIRNHAVIEEGPWSDWRSCWFNALYTRVLPSHAIELTAASLDRSVARILARRPKAKAGLQQAQDLAAIIHLCGAGRAKGFVRAGFHLKPGERCGDHDVATYVAAVNAMERQFRRFSAER</sequence>
<feature type="domain" description="Transglycosylase SLT" evidence="4">
    <location>
        <begin position="130"/>
        <end position="186"/>
    </location>
</feature>
<evidence type="ECO:0000256" key="3">
    <source>
        <dbReference type="SAM" id="Phobius"/>
    </source>
</evidence>
<keyword evidence="3" id="KW-1133">Transmembrane helix</keyword>
<evidence type="ECO:0000313" key="6">
    <source>
        <dbReference type="Proteomes" id="UP000198755"/>
    </source>
</evidence>
<dbReference type="AlphaFoldDB" id="A0A1I4CAQ4"/>
<dbReference type="Pfam" id="PF01464">
    <property type="entry name" value="SLT"/>
    <property type="match status" value="1"/>
</dbReference>
<proteinExistence type="inferred from homology"/>
<name>A0A1I4CAQ4_9HYPH</name>
<dbReference type="EMBL" id="FOSN01000019">
    <property type="protein sequence ID" value="SFK77397.1"/>
    <property type="molecule type" value="Genomic_DNA"/>
</dbReference>
<dbReference type="Gene3D" id="1.10.530.10">
    <property type="match status" value="1"/>
</dbReference>
<evidence type="ECO:0000313" key="5">
    <source>
        <dbReference type="EMBL" id="SFK77397.1"/>
    </source>
</evidence>
<gene>
    <name evidence="5" type="ORF">SAMN05444581_11933</name>
</gene>